<dbReference type="InterPro" id="IPR039941">
    <property type="entry name" value="TT30"/>
</dbReference>
<dbReference type="InterPro" id="IPR011990">
    <property type="entry name" value="TPR-like_helical_dom_sf"/>
</dbReference>
<sequence length="731" mass="84751">MAHKATSKGLAKEAQSSQKQSVIVKQATHRKRKHDDANEHRHKFSKIASLSAEMMQMERDSKARILQLQKQHQELTRTLHEQIRTLSKQETSAMSFAPIKDGEFTSTIYGMIKEHRYNDVMRILQYELQRTPKSRAALSLLGYCYFYTQDYPLAAECYDQLSQHYPNYPEYRLYYAQSLYNAFMFSEAITLLSQIEEPHLLSQVVKLEAAIKYREEDLNNARVLVEQYAPDDPDTEVNLACLDYKEGNYEKALQRFNTATNTHGYQPDLAYSIALCHYQMHEYSHALKFIADIIDRGIKDHPELSIGMVTEGMEVRSVGNTLMLHETALIEACNLKSAIEYKLKNCKIIDWYGDRRNGVEAAAEALTDMPPRSEEELDPVTLHNQALININTNPSDGFAKLQYLLSQNPFPPETFSNLLLLYCRYEYYDLAADVLAENAHLTYKYLTQYLYDYLDAVITQQTSPIDAYNKFDVIANEQIKDLRKLTKRVQEIRQGNDEQAIRHAVDSYDETMARYLPVLMSQAKIYWDMGDYVQVEKIFRKSVEFCSENDSWKLNVAHTLFMQENKFKEAAAFYEPIIKKNFDNAEELMKKVENEEEAQYAESDKKKSFHLCIINLVIGTLYCSKGNYEFGISRVIKAMEPYDKKLGTDTWYYCKRCFVSTIENIAKHIISIRDSVINECLQFLEQCEIYGKHIPTTVDGPLMESQLESAKSTVTYEARFLRALLLQAINY</sequence>
<reference evidence="11" key="1">
    <citation type="submission" date="2023-03" db="UniProtKB">
        <authorList>
            <consortium name="WormBaseParasite"/>
        </authorList>
    </citation>
    <scope>IDENTIFICATION</scope>
</reference>
<dbReference type="SUPFAM" id="SSF48452">
    <property type="entry name" value="TPR-like"/>
    <property type="match status" value="1"/>
</dbReference>
<comment type="subcellular location">
    <subcellularLocation>
        <location evidence="1 8">Cell projection</location>
        <location evidence="1 8">Cilium</location>
    </subcellularLocation>
</comment>
<dbReference type="AlphaFoldDB" id="A0A9J2Q337"/>
<evidence type="ECO:0000256" key="5">
    <source>
        <dbReference type="ARBA" id="ARBA00022803"/>
    </source>
</evidence>
<accession>A0A9J2Q337</accession>
<evidence type="ECO:0000313" key="10">
    <source>
        <dbReference type="Proteomes" id="UP000036681"/>
    </source>
</evidence>
<dbReference type="SUPFAM" id="SSF81901">
    <property type="entry name" value="HCP-like"/>
    <property type="match status" value="1"/>
</dbReference>
<keyword evidence="7 8" id="KW-0966">Cell projection</keyword>
<evidence type="ECO:0000256" key="3">
    <source>
        <dbReference type="ARBA" id="ARBA00022737"/>
    </source>
</evidence>
<dbReference type="Proteomes" id="UP000036681">
    <property type="component" value="Unplaced"/>
</dbReference>
<dbReference type="SMART" id="SM00028">
    <property type="entry name" value="TPR"/>
    <property type="match status" value="4"/>
</dbReference>
<evidence type="ECO:0000256" key="8">
    <source>
        <dbReference type="RuleBase" id="RU367070"/>
    </source>
</evidence>
<dbReference type="PANTHER" id="PTHR20931:SF0">
    <property type="entry name" value="TETRATRICOPEPTIDE REPEAT PROTEIN 30"/>
    <property type="match status" value="1"/>
</dbReference>
<feature type="compositionally biased region" description="Low complexity" evidence="9">
    <location>
        <begin position="15"/>
        <end position="26"/>
    </location>
</feature>
<dbReference type="GO" id="GO:0120170">
    <property type="term" value="F:intraciliary transport particle B binding"/>
    <property type="evidence" value="ECO:0007669"/>
    <property type="project" value="TreeGrafter"/>
</dbReference>
<evidence type="ECO:0000256" key="4">
    <source>
        <dbReference type="ARBA" id="ARBA00022794"/>
    </source>
</evidence>
<evidence type="ECO:0000256" key="1">
    <source>
        <dbReference type="ARBA" id="ARBA00004138"/>
    </source>
</evidence>
<dbReference type="PANTHER" id="PTHR20931">
    <property type="entry name" value="TETRATRICOPEPTIDE REPEAT PROTEIN 30"/>
    <property type="match status" value="1"/>
</dbReference>
<keyword evidence="10" id="KW-1185">Reference proteome</keyword>
<dbReference type="InterPro" id="IPR019734">
    <property type="entry name" value="TPR_rpt"/>
</dbReference>
<evidence type="ECO:0000256" key="9">
    <source>
        <dbReference type="SAM" id="MobiDB-lite"/>
    </source>
</evidence>
<proteinExistence type="inferred from homology"/>
<dbReference type="FunFam" id="1.25.40.10:FF:000211">
    <property type="entry name" value="tetratricopeptide repeat protein 30B"/>
    <property type="match status" value="1"/>
</dbReference>
<dbReference type="GO" id="GO:0030992">
    <property type="term" value="C:intraciliary transport particle B"/>
    <property type="evidence" value="ECO:0007669"/>
    <property type="project" value="TreeGrafter"/>
</dbReference>
<evidence type="ECO:0000256" key="6">
    <source>
        <dbReference type="ARBA" id="ARBA00023069"/>
    </source>
</evidence>
<keyword evidence="4 8" id="KW-0970">Cilium biogenesis/degradation</keyword>
<comment type="function">
    <text evidence="8">Required for polyglutamylation of axonemal tubulin. Plays a role in anterograde intraflagellar transport (IFT), the process by which cilia precursors are transported from the base of the cilium to the site of their incorporation at the tip.</text>
</comment>
<organism evidence="10 11">
    <name type="scientific">Ascaris lumbricoides</name>
    <name type="common">Giant roundworm</name>
    <dbReference type="NCBI Taxonomy" id="6252"/>
    <lineage>
        <taxon>Eukaryota</taxon>
        <taxon>Metazoa</taxon>
        <taxon>Ecdysozoa</taxon>
        <taxon>Nematoda</taxon>
        <taxon>Chromadorea</taxon>
        <taxon>Rhabditida</taxon>
        <taxon>Spirurina</taxon>
        <taxon>Ascaridomorpha</taxon>
        <taxon>Ascaridoidea</taxon>
        <taxon>Ascarididae</taxon>
        <taxon>Ascaris</taxon>
    </lineage>
</organism>
<feature type="region of interest" description="Disordered" evidence="9">
    <location>
        <begin position="1"/>
        <end position="41"/>
    </location>
</feature>
<dbReference type="Gene3D" id="1.25.40.10">
    <property type="entry name" value="Tetratricopeptide repeat domain"/>
    <property type="match status" value="3"/>
</dbReference>
<keyword evidence="5 8" id="KW-0802">TPR repeat</keyword>
<protein>
    <recommendedName>
        <fullName evidence="8">Tetratricopeptide repeat protein 30</fullName>
    </recommendedName>
</protein>
<evidence type="ECO:0000313" key="11">
    <source>
        <dbReference type="WBParaSite" id="ALUE_0001661801-mRNA-1"/>
    </source>
</evidence>
<evidence type="ECO:0000256" key="7">
    <source>
        <dbReference type="ARBA" id="ARBA00023273"/>
    </source>
</evidence>
<comment type="similarity">
    <text evidence="2 8">Belongs to the TTC30/dfy-1/fleer family.</text>
</comment>
<evidence type="ECO:0000256" key="2">
    <source>
        <dbReference type="ARBA" id="ARBA00009522"/>
    </source>
</evidence>
<keyword evidence="6 8" id="KW-0969">Cilium</keyword>
<keyword evidence="3" id="KW-0677">Repeat</keyword>
<dbReference type="GO" id="GO:0005879">
    <property type="term" value="C:axonemal microtubule"/>
    <property type="evidence" value="ECO:0007669"/>
    <property type="project" value="UniProtKB-UniRule"/>
</dbReference>
<dbReference type="GO" id="GO:0042073">
    <property type="term" value="P:intraciliary transport"/>
    <property type="evidence" value="ECO:0007669"/>
    <property type="project" value="UniProtKB-UniRule"/>
</dbReference>
<dbReference type="WBParaSite" id="ALUE_0001661801-mRNA-1">
    <property type="protein sequence ID" value="ALUE_0001661801-mRNA-1"/>
    <property type="gene ID" value="ALUE_0001661801"/>
</dbReference>
<name>A0A9J2Q337_ASCLU</name>